<evidence type="ECO:0000313" key="14">
    <source>
        <dbReference type="EMBL" id="GGM17964.1"/>
    </source>
</evidence>
<evidence type="ECO:0000256" key="4">
    <source>
        <dbReference type="ARBA" id="ARBA00022500"/>
    </source>
</evidence>
<evidence type="ECO:0000256" key="7">
    <source>
        <dbReference type="ARBA" id="ARBA00023136"/>
    </source>
</evidence>
<sequence>MNMLLNVLSFSKSSASLPLLRRMGIRNRLIACFGVTAMLFVILGSFCLLQMHEIRRQGETIESGSLANIALADAIAIDMGKLRTESLRLLANTEDASALINVKIAVEQLTGQVEQNAQLYLQQTSEPTQHDSIKALQEAYQVFISGLRDEMDLIEQGKAQEARMLSDTTLSMQGDLMDMQVQLLRELNKQSAAQAIESAQGHYQQTQWIAFAAIGTVLLLMLALAWKLSVSILAPLREALTITEIIAEGDLSQTIQGKGNDESARLLQALARMQSNLHGTLSYIESASSQLTTAAHEMSAVMESSAFHLQQQNDEVGQAVKAMTQMSQAVEEVALSAANTSQNSLASSEAAMVGKRELTSTIASIKQLASSVSDASGQAAALAEKTQSVTRILDVIRAVSEQTNLLALNAAIEAARAGESGRGFAVVADEVRALALRTRASTNEIEALVHDVNQGTQRNVASLHSSAEQAGITLQQAEATDRALFEIATASEAIKEQNKTIAAGANEQVQLAHVVDSALMSIRDLSTQTAAGARQTSGSSVELLALASELNQAVQRFRL</sequence>
<dbReference type="SUPFAM" id="SSF58104">
    <property type="entry name" value="Methyl-accepting chemotaxis protein (MCP) signaling domain"/>
    <property type="match status" value="1"/>
</dbReference>
<gene>
    <name evidence="14" type="ORF">GCM10009425_31150</name>
</gene>
<feature type="domain" description="HAMP" evidence="13">
    <location>
        <begin position="230"/>
        <end position="282"/>
    </location>
</feature>
<dbReference type="InterPro" id="IPR004089">
    <property type="entry name" value="MCPsignal_dom"/>
</dbReference>
<evidence type="ECO:0000256" key="9">
    <source>
        <dbReference type="ARBA" id="ARBA00029447"/>
    </source>
</evidence>
<evidence type="ECO:0000256" key="2">
    <source>
        <dbReference type="ARBA" id="ARBA00022475"/>
    </source>
</evidence>
<comment type="similarity">
    <text evidence="9">Belongs to the methyl-accepting chemotaxis (MCP) protein family.</text>
</comment>
<evidence type="ECO:0000256" key="8">
    <source>
        <dbReference type="ARBA" id="ARBA00023224"/>
    </source>
</evidence>
<dbReference type="SMART" id="SM00304">
    <property type="entry name" value="HAMP"/>
    <property type="match status" value="2"/>
</dbReference>
<dbReference type="InterPro" id="IPR024478">
    <property type="entry name" value="HlyB_4HB_MCP"/>
</dbReference>
<dbReference type="CDD" id="cd06225">
    <property type="entry name" value="HAMP"/>
    <property type="match status" value="1"/>
</dbReference>
<dbReference type="PANTHER" id="PTHR32089:SF120">
    <property type="entry name" value="METHYL-ACCEPTING CHEMOTAXIS PROTEIN TLPQ"/>
    <property type="match status" value="1"/>
</dbReference>
<evidence type="ECO:0000256" key="3">
    <source>
        <dbReference type="ARBA" id="ARBA00022481"/>
    </source>
</evidence>
<dbReference type="Pfam" id="PF12729">
    <property type="entry name" value="4HB_MCP_1"/>
    <property type="match status" value="1"/>
</dbReference>
<comment type="subcellular location">
    <subcellularLocation>
        <location evidence="1">Cell membrane</location>
    </subcellularLocation>
</comment>
<evidence type="ECO:0000256" key="6">
    <source>
        <dbReference type="ARBA" id="ARBA00022989"/>
    </source>
</evidence>
<evidence type="ECO:0000259" key="12">
    <source>
        <dbReference type="PROSITE" id="PS50111"/>
    </source>
</evidence>
<evidence type="ECO:0000256" key="11">
    <source>
        <dbReference type="SAM" id="Phobius"/>
    </source>
</evidence>
<evidence type="ECO:0000256" key="1">
    <source>
        <dbReference type="ARBA" id="ARBA00004236"/>
    </source>
</evidence>
<keyword evidence="2" id="KW-1003">Cell membrane</keyword>
<accession>A0ABQ2GY68</accession>
<dbReference type="SUPFAM" id="SSF47170">
    <property type="entry name" value="Aspartate receptor, ligand-binding domain"/>
    <property type="match status" value="1"/>
</dbReference>
<keyword evidence="5 11" id="KW-0812">Transmembrane</keyword>
<keyword evidence="8 10" id="KW-0807">Transducer</keyword>
<evidence type="ECO:0000256" key="5">
    <source>
        <dbReference type="ARBA" id="ARBA00022692"/>
    </source>
</evidence>
<dbReference type="InterPro" id="IPR035440">
    <property type="entry name" value="4HB_MCP_dom_sf"/>
</dbReference>
<feature type="transmembrane region" description="Helical" evidence="11">
    <location>
        <begin position="25"/>
        <end position="49"/>
    </location>
</feature>
<keyword evidence="3" id="KW-0488">Methylation</keyword>
<dbReference type="PROSITE" id="PS50885">
    <property type="entry name" value="HAMP"/>
    <property type="match status" value="1"/>
</dbReference>
<name>A0ABQ2GY68_9PSED</name>
<keyword evidence="7 11" id="KW-0472">Membrane</keyword>
<dbReference type="Pfam" id="PF00672">
    <property type="entry name" value="HAMP"/>
    <property type="match status" value="1"/>
</dbReference>
<keyword evidence="15" id="KW-1185">Reference proteome</keyword>
<feature type="transmembrane region" description="Helical" evidence="11">
    <location>
        <begin position="208"/>
        <end position="226"/>
    </location>
</feature>
<dbReference type="PANTHER" id="PTHR32089">
    <property type="entry name" value="METHYL-ACCEPTING CHEMOTAXIS PROTEIN MCPB"/>
    <property type="match status" value="1"/>
</dbReference>
<dbReference type="Pfam" id="PF00015">
    <property type="entry name" value="MCPsignal"/>
    <property type="match status" value="1"/>
</dbReference>
<keyword evidence="6 11" id="KW-1133">Transmembrane helix</keyword>
<protein>
    <submittedName>
        <fullName evidence="14">Methyl-accepting chemotaxis protein</fullName>
    </submittedName>
</protein>
<keyword evidence="4" id="KW-0145">Chemotaxis</keyword>
<dbReference type="PRINTS" id="PR00260">
    <property type="entry name" value="CHEMTRNSDUCR"/>
</dbReference>
<dbReference type="SMART" id="SM00283">
    <property type="entry name" value="MA"/>
    <property type="match status" value="1"/>
</dbReference>
<dbReference type="Gene3D" id="1.10.287.950">
    <property type="entry name" value="Methyl-accepting chemotaxis protein"/>
    <property type="match status" value="1"/>
</dbReference>
<dbReference type="PROSITE" id="PS50111">
    <property type="entry name" value="CHEMOTAXIS_TRANSDUC_2"/>
    <property type="match status" value="1"/>
</dbReference>
<evidence type="ECO:0000256" key="10">
    <source>
        <dbReference type="PROSITE-ProRule" id="PRU00284"/>
    </source>
</evidence>
<dbReference type="Proteomes" id="UP000616499">
    <property type="component" value="Unassembled WGS sequence"/>
</dbReference>
<reference evidence="15" key="1">
    <citation type="journal article" date="2019" name="Int. J. Syst. Evol. Microbiol.">
        <title>The Global Catalogue of Microorganisms (GCM) 10K type strain sequencing project: providing services to taxonomists for standard genome sequencing and annotation.</title>
        <authorList>
            <consortium name="The Broad Institute Genomics Platform"/>
            <consortium name="The Broad Institute Genome Sequencing Center for Infectious Disease"/>
            <person name="Wu L."/>
            <person name="Ma J."/>
        </authorList>
    </citation>
    <scope>NUCLEOTIDE SEQUENCE [LARGE SCALE GENOMIC DNA]</scope>
    <source>
        <strain evidence="15">JCM 13501</strain>
    </source>
</reference>
<dbReference type="InterPro" id="IPR003660">
    <property type="entry name" value="HAMP_dom"/>
</dbReference>
<proteinExistence type="inferred from homology"/>
<dbReference type="EMBL" id="BMNW01000007">
    <property type="protein sequence ID" value="GGM17964.1"/>
    <property type="molecule type" value="Genomic_DNA"/>
</dbReference>
<evidence type="ECO:0000313" key="15">
    <source>
        <dbReference type="Proteomes" id="UP000616499"/>
    </source>
</evidence>
<comment type="caution">
    <text evidence="14">The sequence shown here is derived from an EMBL/GenBank/DDBJ whole genome shotgun (WGS) entry which is preliminary data.</text>
</comment>
<dbReference type="InterPro" id="IPR004090">
    <property type="entry name" value="Chemotax_Me-accpt_rcpt"/>
</dbReference>
<feature type="domain" description="Methyl-accepting transducer" evidence="12">
    <location>
        <begin position="287"/>
        <end position="523"/>
    </location>
</feature>
<organism evidence="14 15">
    <name type="scientific">Pseudomonas asuensis</name>
    <dbReference type="NCBI Taxonomy" id="1825787"/>
    <lineage>
        <taxon>Bacteria</taxon>
        <taxon>Pseudomonadati</taxon>
        <taxon>Pseudomonadota</taxon>
        <taxon>Gammaproteobacteria</taxon>
        <taxon>Pseudomonadales</taxon>
        <taxon>Pseudomonadaceae</taxon>
        <taxon>Pseudomonas</taxon>
    </lineage>
</organism>
<evidence type="ECO:0000259" key="13">
    <source>
        <dbReference type="PROSITE" id="PS50885"/>
    </source>
</evidence>